<dbReference type="SUPFAM" id="SSF103473">
    <property type="entry name" value="MFS general substrate transporter"/>
    <property type="match status" value="1"/>
</dbReference>
<name>A0AB34JNR1_PRYPA</name>
<keyword evidence="3" id="KW-0813">Transport</keyword>
<keyword evidence="4 7" id="KW-0812">Transmembrane</keyword>
<keyword evidence="9" id="KW-1185">Reference proteome</keyword>
<dbReference type="GO" id="GO:0016020">
    <property type="term" value="C:membrane"/>
    <property type="evidence" value="ECO:0007669"/>
    <property type="project" value="UniProtKB-SubCell"/>
</dbReference>
<evidence type="ECO:0000256" key="3">
    <source>
        <dbReference type="ARBA" id="ARBA00022448"/>
    </source>
</evidence>
<comment type="subcellular location">
    <subcellularLocation>
        <location evidence="1">Membrane</location>
        <topology evidence="1">Multi-pass membrane protein</topology>
    </subcellularLocation>
</comment>
<feature type="transmembrane region" description="Helical" evidence="7">
    <location>
        <begin position="376"/>
        <end position="395"/>
    </location>
</feature>
<feature type="transmembrane region" description="Helical" evidence="7">
    <location>
        <begin position="491"/>
        <end position="509"/>
    </location>
</feature>
<evidence type="ECO:0000256" key="5">
    <source>
        <dbReference type="ARBA" id="ARBA00022989"/>
    </source>
</evidence>
<evidence type="ECO:0000313" key="9">
    <source>
        <dbReference type="Proteomes" id="UP001515480"/>
    </source>
</evidence>
<comment type="caution">
    <text evidence="8">The sequence shown here is derived from an EMBL/GenBank/DDBJ whole genome shotgun (WGS) entry which is preliminary data.</text>
</comment>
<keyword evidence="5 7" id="KW-1133">Transmembrane helix</keyword>
<reference evidence="8 9" key="1">
    <citation type="journal article" date="2024" name="Science">
        <title>Giant polyketide synthase enzymes in the biosynthesis of giant marine polyether toxins.</title>
        <authorList>
            <person name="Fallon T.R."/>
            <person name="Shende V.V."/>
            <person name="Wierzbicki I.H."/>
            <person name="Pendleton A.L."/>
            <person name="Watervoot N.F."/>
            <person name="Auber R.P."/>
            <person name="Gonzalez D.J."/>
            <person name="Wisecaver J.H."/>
            <person name="Moore B.S."/>
        </authorList>
    </citation>
    <scope>NUCLEOTIDE SEQUENCE [LARGE SCALE GENOMIC DNA]</scope>
    <source>
        <strain evidence="8 9">12B1</strain>
    </source>
</reference>
<evidence type="ECO:0000313" key="8">
    <source>
        <dbReference type="EMBL" id="KAL1523679.1"/>
    </source>
</evidence>
<evidence type="ECO:0000256" key="1">
    <source>
        <dbReference type="ARBA" id="ARBA00004141"/>
    </source>
</evidence>
<proteinExistence type="inferred from homology"/>
<dbReference type="PANTHER" id="PTHR31585">
    <property type="entry name" value="FOLATE-BIOPTERIN TRANSPORTER 1, CHLOROPLASTIC"/>
    <property type="match status" value="1"/>
</dbReference>
<dbReference type="InterPro" id="IPR039309">
    <property type="entry name" value="BT1"/>
</dbReference>
<feature type="transmembrane region" description="Helical" evidence="7">
    <location>
        <begin position="224"/>
        <end position="247"/>
    </location>
</feature>
<feature type="transmembrane region" description="Helical" evidence="7">
    <location>
        <begin position="183"/>
        <end position="203"/>
    </location>
</feature>
<feature type="transmembrane region" description="Helical" evidence="7">
    <location>
        <begin position="114"/>
        <end position="134"/>
    </location>
</feature>
<protein>
    <submittedName>
        <fullName evidence="8">Uncharacterized protein</fullName>
    </submittedName>
</protein>
<accession>A0AB34JNR1</accession>
<evidence type="ECO:0000256" key="2">
    <source>
        <dbReference type="ARBA" id="ARBA00007015"/>
    </source>
</evidence>
<keyword evidence="6 7" id="KW-0472">Membrane</keyword>
<dbReference type="AlphaFoldDB" id="A0AB34JNR1"/>
<feature type="transmembrane region" description="Helical" evidence="7">
    <location>
        <begin position="352"/>
        <end position="370"/>
    </location>
</feature>
<evidence type="ECO:0000256" key="4">
    <source>
        <dbReference type="ARBA" id="ARBA00022692"/>
    </source>
</evidence>
<sequence>MLRCCLQPPPSQQKDEASQLVKVGADADGAYESGGAVNLFSWSTIGLLVHSVVLGTIHYGLQSTGYGVFVVYLNVSPAVYATQQAVVSSVWAFQVPFALANDCLPVLGYRRKPYMAFGYALTTLAMFISAVNALPKPYWCQAPDGSYITDTTWNATVSINGSTVHIFEALPATPCNSNSQYDGTFFVLLQALATVGLLIAEVASNGLITEYARREGTQARGRSYLIFVMLKDAIGGTLGTLLVGLGLNGRNYDGTYDSGLSYNSVCAIFATIAAVMIPVSILSVLEPAGGQHKRSLTPFHLTFELLSMPLSLRLIIFAMGFQTLSNVSTPAINYVAAYWVGVGSLQNSISQLLQHVCYAVPMLLVFRYFLATNWRLLVGVPMLISAPARLLVGLLSSYGTYRNQYFFLFESIFSYLPSSMANAAMGLAIFELASSKNEGLAYACFSSALSSGTPIGRTVADIVYRVWRPSLSDVSEYVTDSQSFRDGVADSYLVTFVFILSAMILLPLLPISKDSVRHLIKSGRRDPRNAIIGALLFGVLTIFSCTYIIAFINRSPVGVRSNTGAVYQPDGDKHAAIHTSRDGHPISGYNATWEAYPVNRSGLS</sequence>
<feature type="transmembrane region" description="Helical" evidence="7">
    <location>
        <begin position="301"/>
        <end position="321"/>
    </location>
</feature>
<dbReference type="InterPro" id="IPR036259">
    <property type="entry name" value="MFS_trans_sf"/>
</dbReference>
<evidence type="ECO:0000256" key="7">
    <source>
        <dbReference type="SAM" id="Phobius"/>
    </source>
</evidence>
<feature type="transmembrane region" description="Helical" evidence="7">
    <location>
        <begin position="530"/>
        <end position="552"/>
    </location>
</feature>
<dbReference type="PANTHER" id="PTHR31585:SF5">
    <property type="entry name" value="RNA-BINDING S4 DOMAIN-CONTAINING PROTEIN"/>
    <property type="match status" value="1"/>
</dbReference>
<feature type="transmembrane region" description="Helical" evidence="7">
    <location>
        <begin position="267"/>
        <end position="289"/>
    </location>
</feature>
<evidence type="ECO:0000256" key="6">
    <source>
        <dbReference type="ARBA" id="ARBA00023136"/>
    </source>
</evidence>
<dbReference type="EMBL" id="JBGBPQ010000005">
    <property type="protein sequence ID" value="KAL1523679.1"/>
    <property type="molecule type" value="Genomic_DNA"/>
</dbReference>
<comment type="similarity">
    <text evidence="2">Belongs to the major facilitator superfamily. Folate-biopterin transporter (TC 2.A.71) family.</text>
</comment>
<gene>
    <name evidence="8" type="ORF">AB1Y20_018612</name>
</gene>
<organism evidence="8 9">
    <name type="scientific">Prymnesium parvum</name>
    <name type="common">Toxic golden alga</name>
    <dbReference type="NCBI Taxonomy" id="97485"/>
    <lineage>
        <taxon>Eukaryota</taxon>
        <taxon>Haptista</taxon>
        <taxon>Haptophyta</taxon>
        <taxon>Prymnesiophyceae</taxon>
        <taxon>Prymnesiales</taxon>
        <taxon>Prymnesiaceae</taxon>
        <taxon>Prymnesium</taxon>
    </lineage>
</organism>
<dbReference type="Proteomes" id="UP001515480">
    <property type="component" value="Unassembled WGS sequence"/>
</dbReference>